<feature type="compositionally biased region" description="Acidic residues" evidence="1">
    <location>
        <begin position="455"/>
        <end position="486"/>
    </location>
</feature>
<dbReference type="PANTHER" id="PTHR48172:SF2">
    <property type="entry name" value="VACUOLAR PROTEIN SORTING PROTEIN 62"/>
    <property type="match status" value="1"/>
</dbReference>
<keyword evidence="2" id="KW-0812">Transmembrane</keyword>
<evidence type="ECO:0008006" key="5">
    <source>
        <dbReference type="Google" id="ProtNLM"/>
    </source>
</evidence>
<feature type="region of interest" description="Disordered" evidence="1">
    <location>
        <begin position="454"/>
        <end position="492"/>
    </location>
</feature>
<gene>
    <name evidence="3" type="ORF">XA68_13302</name>
</gene>
<accession>A0A2A9PCV6</accession>
<feature type="region of interest" description="Disordered" evidence="1">
    <location>
        <begin position="200"/>
        <end position="272"/>
    </location>
</feature>
<comment type="caution">
    <text evidence="3">The sequence shown here is derived from an EMBL/GenBank/DDBJ whole genome shotgun (WGS) entry which is preliminary data.</text>
</comment>
<organism evidence="3 4">
    <name type="scientific">Ophiocordyceps unilateralis</name>
    <name type="common">Zombie-ant fungus</name>
    <name type="synonym">Torrubia unilateralis</name>
    <dbReference type="NCBI Taxonomy" id="268505"/>
    <lineage>
        <taxon>Eukaryota</taxon>
        <taxon>Fungi</taxon>
        <taxon>Dikarya</taxon>
        <taxon>Ascomycota</taxon>
        <taxon>Pezizomycotina</taxon>
        <taxon>Sordariomycetes</taxon>
        <taxon>Hypocreomycetidae</taxon>
        <taxon>Hypocreales</taxon>
        <taxon>Ophiocordycipitaceae</taxon>
        <taxon>Ophiocordyceps</taxon>
    </lineage>
</organism>
<sequence length="552" mass="63541">MVGLKRWLRRCLVLLTLLATFCFLAWFLPRALNPTETSPEKRLEDRLWIDTSPYFLDRQACRWLSLCGLHHLRADPAVGPDEGAVLVDYDEQEWRELRRRTVNNDDDKRSRRTVRRRIVKDVPSFVTRYAPYVHLYSGEQFWPSDIGQHLRHMNATDHHGNPLHDGLDSITLDRLDHLGGRHVTLHSRDDVETRPAWLYSRDNMPEGRGDDDDDNNHHHHQHPVPPLEHTTWFDADRTHPPHRLARPPVRSQRSRPKTPTPPVDLYRRGHKPDQDGYSGAPAILVVVDKGAGILDAFWFFFYSYNLGQTVLGLRFGNHVGDWEHCMVRFQHGIPRGLYLSEHEGGQAYAWSAVEKTADGRPVVYSALGSHAMYALAGDHPYVLPLGLLKDVTDKGPRWDPAKNMLAYHYDYVRPDDGLAPAAANPDAPTSWFHFRGRWGDAVYALADARQWRLFDEEEEDEEEEDEEDEEEEEDDDDECQSEEEEETGRKRRLGRLSEMGTRPSLTLAIIIFIFILILILILVLIIIFTIIIIIIAHAHTHTIHPSASQLAS</sequence>
<dbReference type="PANTHER" id="PTHR48172">
    <property type="match status" value="1"/>
</dbReference>
<reference evidence="3 4" key="1">
    <citation type="journal article" date="2015" name="BMC Genomics">
        <title>Gene expression during zombie ant biting behavior reflects the complexity underlying fungal parasitic behavioral manipulation.</title>
        <authorList>
            <person name="de Bekker C."/>
            <person name="Ohm R.A."/>
            <person name="Loreto R.G."/>
            <person name="Sebastian A."/>
            <person name="Albert I."/>
            <person name="Merrow M."/>
            <person name="Brachmann A."/>
            <person name="Hughes D.P."/>
        </authorList>
    </citation>
    <scope>NUCLEOTIDE SEQUENCE [LARGE SCALE GENOMIC DNA]</scope>
    <source>
        <strain evidence="3 4">SC16a</strain>
    </source>
</reference>
<dbReference type="Proteomes" id="UP000037136">
    <property type="component" value="Unassembled WGS sequence"/>
</dbReference>
<keyword evidence="2" id="KW-0472">Membrane</keyword>
<dbReference type="EMBL" id="LAZP02000262">
    <property type="protein sequence ID" value="PFH58742.1"/>
    <property type="molecule type" value="Genomic_DNA"/>
</dbReference>
<evidence type="ECO:0000256" key="2">
    <source>
        <dbReference type="SAM" id="Phobius"/>
    </source>
</evidence>
<dbReference type="InterPro" id="IPR009291">
    <property type="entry name" value="Vps62"/>
</dbReference>
<evidence type="ECO:0000313" key="4">
    <source>
        <dbReference type="Proteomes" id="UP000037136"/>
    </source>
</evidence>
<protein>
    <recommendedName>
        <fullName evidence="5">Vacuolar protein sorting-associated protein 62</fullName>
    </recommendedName>
</protein>
<reference evidence="3 4" key="2">
    <citation type="journal article" date="2017" name="Sci. Rep.">
        <title>Ant-infecting Ophiocordyceps genomes reveal a high diversity of potential behavioral manipulation genes and a possible major role for enterotoxins.</title>
        <authorList>
            <person name="de Bekker C."/>
            <person name="Ohm R.A."/>
            <person name="Evans H.C."/>
            <person name="Brachmann A."/>
            <person name="Hughes D.P."/>
        </authorList>
    </citation>
    <scope>NUCLEOTIDE SEQUENCE [LARGE SCALE GENOMIC DNA]</scope>
    <source>
        <strain evidence="3 4">SC16a</strain>
    </source>
</reference>
<dbReference type="OrthoDB" id="188042at2759"/>
<dbReference type="Pfam" id="PF06101">
    <property type="entry name" value="Vps62"/>
    <property type="match status" value="1"/>
</dbReference>
<proteinExistence type="predicted"/>
<name>A0A2A9PCV6_OPHUN</name>
<keyword evidence="4" id="KW-1185">Reference proteome</keyword>
<dbReference type="STRING" id="268505.A0A2A9PCV6"/>
<keyword evidence="2" id="KW-1133">Transmembrane helix</keyword>
<dbReference type="AlphaFoldDB" id="A0A2A9PCV6"/>
<feature type="transmembrane region" description="Helical" evidence="2">
    <location>
        <begin position="505"/>
        <end position="536"/>
    </location>
</feature>
<evidence type="ECO:0000256" key="1">
    <source>
        <dbReference type="SAM" id="MobiDB-lite"/>
    </source>
</evidence>
<evidence type="ECO:0000313" key="3">
    <source>
        <dbReference type="EMBL" id="PFH58742.1"/>
    </source>
</evidence>